<gene>
    <name evidence="1" type="ORF">HUJ06_025916</name>
</gene>
<reference evidence="1 2" key="1">
    <citation type="journal article" date="2020" name="Mol. Biol. Evol.">
        <title>Distinct Expression and Methylation Patterns for Genes with Different Fates following a Single Whole-Genome Duplication in Flowering Plants.</title>
        <authorList>
            <person name="Shi T."/>
            <person name="Rahmani R.S."/>
            <person name="Gugger P.F."/>
            <person name="Wang M."/>
            <person name="Li H."/>
            <person name="Zhang Y."/>
            <person name="Li Z."/>
            <person name="Wang Q."/>
            <person name="Van de Peer Y."/>
            <person name="Marchal K."/>
            <person name="Chen J."/>
        </authorList>
    </citation>
    <scope>NUCLEOTIDE SEQUENCE [LARGE SCALE GENOMIC DNA]</scope>
    <source>
        <tissue evidence="1">Leaf</tissue>
    </source>
</reference>
<comment type="caution">
    <text evidence="1">The sequence shown here is derived from an EMBL/GenBank/DDBJ whole genome shotgun (WGS) entry which is preliminary data.</text>
</comment>
<proteinExistence type="predicted"/>
<name>A0A822XWR3_NELNU</name>
<dbReference type="Proteomes" id="UP000607653">
    <property type="component" value="Unassembled WGS sequence"/>
</dbReference>
<protein>
    <submittedName>
        <fullName evidence="1">Uncharacterized protein</fullName>
    </submittedName>
</protein>
<sequence>MLVEHSRGKIIIYGIDICKLGLHDLRSRY</sequence>
<evidence type="ECO:0000313" key="1">
    <source>
        <dbReference type="EMBL" id="DAD24452.1"/>
    </source>
</evidence>
<keyword evidence="2" id="KW-1185">Reference proteome</keyword>
<accession>A0A822XWR3</accession>
<evidence type="ECO:0000313" key="2">
    <source>
        <dbReference type="Proteomes" id="UP000607653"/>
    </source>
</evidence>
<organism evidence="1 2">
    <name type="scientific">Nelumbo nucifera</name>
    <name type="common">Sacred lotus</name>
    <dbReference type="NCBI Taxonomy" id="4432"/>
    <lineage>
        <taxon>Eukaryota</taxon>
        <taxon>Viridiplantae</taxon>
        <taxon>Streptophyta</taxon>
        <taxon>Embryophyta</taxon>
        <taxon>Tracheophyta</taxon>
        <taxon>Spermatophyta</taxon>
        <taxon>Magnoliopsida</taxon>
        <taxon>Proteales</taxon>
        <taxon>Nelumbonaceae</taxon>
        <taxon>Nelumbo</taxon>
    </lineage>
</organism>
<dbReference type="AlphaFoldDB" id="A0A822XWR3"/>
<dbReference type="EMBL" id="DUZY01000001">
    <property type="protein sequence ID" value="DAD24452.1"/>
    <property type="molecule type" value="Genomic_DNA"/>
</dbReference>